<dbReference type="PANTHER" id="PTHR12872:SF1">
    <property type="entry name" value="ALPHA-N-ACETYLGLUCOSAMINIDASE"/>
    <property type="match status" value="1"/>
</dbReference>
<comment type="caution">
    <text evidence="7">The sequence shown here is derived from an EMBL/GenBank/DDBJ whole genome shotgun (WGS) entry which is preliminary data.</text>
</comment>
<feature type="domain" description="Alpha-N-acetylglucosaminidase C-terminal" evidence="6">
    <location>
        <begin position="708"/>
        <end position="794"/>
    </location>
</feature>
<dbReference type="PANTHER" id="PTHR12872">
    <property type="entry name" value="ALPHA-N-ACETYLGLUCOSAMINIDASE"/>
    <property type="match status" value="1"/>
</dbReference>
<dbReference type="Gene3D" id="1.20.120.670">
    <property type="entry name" value="N-acetyl-b-d-glucoasminidase"/>
    <property type="match status" value="2"/>
</dbReference>
<dbReference type="Pfam" id="PF12972">
    <property type="entry name" value="NAGLU_C"/>
    <property type="match status" value="2"/>
</dbReference>
<keyword evidence="8" id="KW-1185">Reference proteome</keyword>
<accession>A0A8J5N3S2</accession>
<feature type="domain" description="Alpha-N-acetylglucosaminidase tim-barrel" evidence="4">
    <location>
        <begin position="158"/>
        <end position="284"/>
    </location>
</feature>
<organism evidence="7 8">
    <name type="scientific">Homarus americanus</name>
    <name type="common">American lobster</name>
    <dbReference type="NCBI Taxonomy" id="6706"/>
    <lineage>
        <taxon>Eukaryota</taxon>
        <taxon>Metazoa</taxon>
        <taxon>Ecdysozoa</taxon>
        <taxon>Arthropoda</taxon>
        <taxon>Crustacea</taxon>
        <taxon>Multicrustacea</taxon>
        <taxon>Malacostraca</taxon>
        <taxon>Eumalacostraca</taxon>
        <taxon>Eucarida</taxon>
        <taxon>Decapoda</taxon>
        <taxon>Pleocyemata</taxon>
        <taxon>Astacidea</taxon>
        <taxon>Nephropoidea</taxon>
        <taxon>Nephropidae</taxon>
        <taxon>Homarus</taxon>
    </lineage>
</organism>
<dbReference type="InterPro" id="IPR007781">
    <property type="entry name" value="NAGLU"/>
</dbReference>
<feature type="signal peptide" evidence="3">
    <location>
        <begin position="1"/>
        <end position="34"/>
    </location>
</feature>
<dbReference type="AlphaFoldDB" id="A0A8J5N3S2"/>
<dbReference type="InterPro" id="IPR029018">
    <property type="entry name" value="Hex-like_dom2"/>
</dbReference>
<feature type="compositionally biased region" description="Acidic residues" evidence="2">
    <location>
        <begin position="685"/>
        <end position="697"/>
    </location>
</feature>
<dbReference type="InterPro" id="IPR024733">
    <property type="entry name" value="NAGLU_tim-barrel"/>
</dbReference>
<feature type="region of interest" description="Disordered" evidence="2">
    <location>
        <begin position="665"/>
        <end position="706"/>
    </location>
</feature>
<feature type="domain" description="Alpha-N-acetylglucosaminidase C-terminal" evidence="6">
    <location>
        <begin position="444"/>
        <end position="533"/>
    </location>
</feature>
<dbReference type="InterPro" id="IPR024240">
    <property type="entry name" value="NAGLU_N"/>
</dbReference>
<dbReference type="Gene3D" id="3.30.379.10">
    <property type="entry name" value="Chitobiase/beta-hexosaminidase domain 2-like"/>
    <property type="match status" value="1"/>
</dbReference>
<evidence type="ECO:0000313" key="7">
    <source>
        <dbReference type="EMBL" id="KAG7172873.1"/>
    </source>
</evidence>
<feature type="chain" id="PRO_5035145062" evidence="3">
    <location>
        <begin position="35"/>
        <end position="800"/>
    </location>
</feature>
<evidence type="ECO:0000259" key="6">
    <source>
        <dbReference type="Pfam" id="PF12972"/>
    </source>
</evidence>
<dbReference type="EMBL" id="JAHLQT010010216">
    <property type="protein sequence ID" value="KAG7172873.1"/>
    <property type="molecule type" value="Genomic_DNA"/>
</dbReference>
<evidence type="ECO:0000256" key="1">
    <source>
        <dbReference type="ARBA" id="ARBA00022801"/>
    </source>
</evidence>
<evidence type="ECO:0000256" key="2">
    <source>
        <dbReference type="SAM" id="MobiDB-lite"/>
    </source>
</evidence>
<sequence>MEGTKKCQIISRSWIQPMLLLVVIALVLVGEVAGNVLEDPQPWERYLRDIKSQTSPEDQAEAVGELLKRLLPERAKDFVVRVDPSIGPEGRDTFMVNSPGVNGSVDVAGTSGVAAAWGILHYLKYYCNAHVSWEADQLDLPETLPSAQFNVTSNDRFRYYQNVCTVSYSMVWWGWQRWQREIDWMALNGINLPLAFTGQEAIWHRVYTKMGITQAELDEHFAGPAFLAWGRMGNIRGWGGPLTPSWHNQTLALQKQIVTRMRLFGMFPVLPAFAGHVPAGLTRTYLLDPNDPLFQTIGSAFIQEMTSVLGSDHFYNCDTFNEMTPTSSDPDYLKSVGAAIYEAMTKGRLLVLDLASEIAPQYNRLESYFGQPFIFCMLLDYGGVNGLFGNVDVLLKNMEDARKFPNVTLVGTGLTPEGINQNYVMYDFMNELGWRSTSPNVSSWAIDYARRRYGSDDPRLGRAWQLLMRSVYNDATHTLNHGQYVLVTRPHLDVKPDKIWYSVVDVITAWDLLINVAKGENNAEIFAEDIAESKQSISKPNTETEDSYGDHNAVLDRSFPQEQPSLNIGSQEFYLDKIKQDFSNNKNGEIRQMNHRNTQELQHNRVRRSGFVSNTADRMEYTDKASALSQIGKNSLNSFHPRFETSMGKEDEISEANMDRKLIRDGISASTESNKRTGKYGPQENESEMDVEMELESNSDPRKNGLEARNKSVTNQATFQHDLVDVTRQILQLVGGQMVLRLVQNYNNNVLLALQESHILLQELLVDLDLLLGTSPDFLLGRWVDASASWATSEKVHKPL</sequence>
<dbReference type="Proteomes" id="UP000747542">
    <property type="component" value="Unassembled WGS sequence"/>
</dbReference>
<feature type="domain" description="Alpha-N-acetylglucosaminidase tim-barrel" evidence="4">
    <location>
        <begin position="345"/>
        <end position="435"/>
    </location>
</feature>
<keyword evidence="3" id="KW-0732">Signal</keyword>
<dbReference type="Pfam" id="PF12971">
    <property type="entry name" value="NAGLU_N"/>
    <property type="match status" value="1"/>
</dbReference>
<dbReference type="Gene3D" id="3.20.20.80">
    <property type="entry name" value="Glycosidases"/>
    <property type="match status" value="2"/>
</dbReference>
<proteinExistence type="predicted"/>
<evidence type="ECO:0000313" key="8">
    <source>
        <dbReference type="Proteomes" id="UP000747542"/>
    </source>
</evidence>
<name>A0A8J5N3S2_HOMAM</name>
<protein>
    <submittedName>
        <fullName evidence="7">Alpha-N-acetylglucosaminidase-like</fullName>
    </submittedName>
</protein>
<dbReference type="Pfam" id="PF05089">
    <property type="entry name" value="NAGLU"/>
    <property type="match status" value="2"/>
</dbReference>
<evidence type="ECO:0000259" key="5">
    <source>
        <dbReference type="Pfam" id="PF12971"/>
    </source>
</evidence>
<evidence type="ECO:0000256" key="3">
    <source>
        <dbReference type="SAM" id="SignalP"/>
    </source>
</evidence>
<feature type="domain" description="Alpha-N-acetylglucosaminidase N-terminal" evidence="5">
    <location>
        <begin position="62"/>
        <end position="145"/>
    </location>
</feature>
<dbReference type="InterPro" id="IPR024732">
    <property type="entry name" value="NAGLU_C"/>
</dbReference>
<dbReference type="GO" id="GO:0016787">
    <property type="term" value="F:hydrolase activity"/>
    <property type="evidence" value="ECO:0007669"/>
    <property type="project" value="UniProtKB-KW"/>
</dbReference>
<reference evidence="7" key="1">
    <citation type="journal article" date="2021" name="Sci. Adv.">
        <title>The American lobster genome reveals insights on longevity, neural, and immune adaptations.</title>
        <authorList>
            <person name="Polinski J.M."/>
            <person name="Zimin A.V."/>
            <person name="Clark K.F."/>
            <person name="Kohn A.B."/>
            <person name="Sadowski N."/>
            <person name="Timp W."/>
            <person name="Ptitsyn A."/>
            <person name="Khanna P."/>
            <person name="Romanova D.Y."/>
            <person name="Williams P."/>
            <person name="Greenwood S.J."/>
            <person name="Moroz L.L."/>
            <person name="Walt D.R."/>
            <person name="Bodnar A.G."/>
        </authorList>
    </citation>
    <scope>NUCLEOTIDE SEQUENCE</scope>
    <source>
        <strain evidence="7">GMGI-L3</strain>
    </source>
</reference>
<keyword evidence="1" id="KW-0378">Hydrolase</keyword>
<evidence type="ECO:0000259" key="4">
    <source>
        <dbReference type="Pfam" id="PF05089"/>
    </source>
</evidence>
<gene>
    <name evidence="7" type="primary">NAGLU-L</name>
    <name evidence="7" type="ORF">Hamer_G017849</name>
</gene>